<evidence type="ECO:0008006" key="3">
    <source>
        <dbReference type="Google" id="ProtNLM"/>
    </source>
</evidence>
<name>A0A0Z8F6W8_STRSU</name>
<sequence>MFDLIGLLIPIGIIYLIVKYDKKGYVKSFLITCFQMIGRGIWSALKASVHSRNKVIDSIDDVIVGAARDATDSMTSGFWGRFRNNVDWAMKDNQMRQLEKDVAYLRQVFERTGNPDDKARLKAAEASLRKAKDNRI</sequence>
<organism evidence="1 2">
    <name type="scientific">Streptococcus suis</name>
    <dbReference type="NCBI Taxonomy" id="1307"/>
    <lineage>
        <taxon>Bacteria</taxon>
        <taxon>Bacillati</taxon>
        <taxon>Bacillota</taxon>
        <taxon>Bacilli</taxon>
        <taxon>Lactobacillales</taxon>
        <taxon>Streptococcaceae</taxon>
        <taxon>Streptococcus</taxon>
    </lineage>
</organism>
<evidence type="ECO:0000313" key="2">
    <source>
        <dbReference type="Proteomes" id="UP000594569"/>
    </source>
</evidence>
<proteinExistence type="predicted"/>
<protein>
    <recommendedName>
        <fullName evidence="3">Holin</fullName>
    </recommendedName>
</protein>
<dbReference type="RefSeq" id="WP_043026965.1">
    <property type="nucleotide sequence ID" value="NZ_CEDT01000031.1"/>
</dbReference>
<reference evidence="1 2" key="1">
    <citation type="submission" date="2020-12" db="EMBL/GenBank/DDBJ databases">
        <title>Nonconservative transfer and diversity of a new family of integrative and conjugative elements associated with antibiotic resistance in zoonotic pathogen Streptococcus suis.</title>
        <authorList>
            <person name="Huang J."/>
        </authorList>
    </citation>
    <scope>NUCLEOTIDE SEQUENCE [LARGE SCALE GENOMIC DNA]</scope>
    <source>
        <strain evidence="1 2">YZDH1</strain>
    </source>
</reference>
<gene>
    <name evidence="1" type="ORF">I5V48_09595</name>
</gene>
<dbReference type="EMBL" id="CP065430">
    <property type="protein sequence ID" value="QPO26208.1"/>
    <property type="molecule type" value="Genomic_DNA"/>
</dbReference>
<dbReference type="AlphaFoldDB" id="A0A0Z8F6W8"/>
<evidence type="ECO:0000313" key="1">
    <source>
        <dbReference type="EMBL" id="QPO26208.1"/>
    </source>
</evidence>
<dbReference type="Proteomes" id="UP000594569">
    <property type="component" value="Chromosome"/>
</dbReference>
<accession>A0A0Z8F6W8</accession>